<evidence type="ECO:0000313" key="7">
    <source>
        <dbReference type="Proteomes" id="UP000503540"/>
    </source>
</evidence>
<proteinExistence type="predicted"/>
<keyword evidence="4 5" id="KW-0472">Membrane</keyword>
<reference evidence="6 7" key="1">
    <citation type="journal article" date="2019" name="ACS Chem. Biol.">
        <title>Identification and Mobilization of a Cryptic Antibiotic Biosynthesis Gene Locus from a Human-Pathogenic Nocardia Isolate.</title>
        <authorList>
            <person name="Herisse M."/>
            <person name="Ishida K."/>
            <person name="Porter J.L."/>
            <person name="Howden B."/>
            <person name="Hertweck C."/>
            <person name="Stinear T.P."/>
            <person name="Pidot S.J."/>
        </authorList>
    </citation>
    <scope>NUCLEOTIDE SEQUENCE [LARGE SCALE GENOMIC DNA]</scope>
    <source>
        <strain evidence="6 7">AUSMDU00012717</strain>
    </source>
</reference>
<dbReference type="Proteomes" id="UP000503540">
    <property type="component" value="Chromosome"/>
</dbReference>
<gene>
    <name evidence="6" type="ORF">F5544_33100</name>
</gene>
<feature type="transmembrane region" description="Helical" evidence="5">
    <location>
        <begin position="87"/>
        <end position="109"/>
    </location>
</feature>
<dbReference type="KEGG" id="nah:F5544_33100"/>
<keyword evidence="3 5" id="KW-1133">Transmembrane helix</keyword>
<dbReference type="Pfam" id="PF13564">
    <property type="entry name" value="DoxX_2"/>
    <property type="match status" value="1"/>
</dbReference>
<name>A0A6G9YN41_9NOCA</name>
<evidence type="ECO:0000256" key="5">
    <source>
        <dbReference type="SAM" id="Phobius"/>
    </source>
</evidence>
<evidence type="ECO:0000256" key="3">
    <source>
        <dbReference type="ARBA" id="ARBA00022989"/>
    </source>
</evidence>
<feature type="transmembrane region" description="Helical" evidence="5">
    <location>
        <begin position="154"/>
        <end position="178"/>
    </location>
</feature>
<organism evidence="6 7">
    <name type="scientific">Nocardia arthritidis</name>
    <dbReference type="NCBI Taxonomy" id="228602"/>
    <lineage>
        <taxon>Bacteria</taxon>
        <taxon>Bacillati</taxon>
        <taxon>Actinomycetota</taxon>
        <taxon>Actinomycetes</taxon>
        <taxon>Mycobacteriales</taxon>
        <taxon>Nocardiaceae</taxon>
        <taxon>Nocardia</taxon>
    </lineage>
</organism>
<evidence type="ECO:0000256" key="2">
    <source>
        <dbReference type="ARBA" id="ARBA00022692"/>
    </source>
</evidence>
<evidence type="ECO:0000313" key="6">
    <source>
        <dbReference type="EMBL" id="QIS14456.1"/>
    </source>
</evidence>
<keyword evidence="2 5" id="KW-0812">Transmembrane</keyword>
<feature type="transmembrane region" description="Helical" evidence="5">
    <location>
        <begin position="185"/>
        <end position="205"/>
    </location>
</feature>
<keyword evidence="7" id="KW-1185">Reference proteome</keyword>
<evidence type="ECO:0000256" key="1">
    <source>
        <dbReference type="ARBA" id="ARBA00004141"/>
    </source>
</evidence>
<dbReference type="EMBL" id="CP046172">
    <property type="protein sequence ID" value="QIS14456.1"/>
    <property type="molecule type" value="Genomic_DNA"/>
</dbReference>
<comment type="subcellular location">
    <subcellularLocation>
        <location evidence="1">Membrane</location>
        <topology evidence="1">Multi-pass membrane protein</topology>
    </subcellularLocation>
</comment>
<sequence length="208" mass="21556">MPAPSSACMDRPRGARVRCSTPHLLPSAPILTSRLCCSNGTVRATGPPSSRRMETDAKNQPLVAHWGPNQPARSVGKPLIEKGIMNLALWIAAGVLAIIYVPAGTMALMTPKEKLAENPKFGGVAAFSAPAIKAIGGAEILGAAGVVLPQATGIAAIFTPIAATCLAALQCGAATLHFRRGEYQVLPINFTLIAVAAFLAVGRFAGWH</sequence>
<dbReference type="AlphaFoldDB" id="A0A6G9YN41"/>
<evidence type="ECO:0008006" key="8">
    <source>
        <dbReference type="Google" id="ProtNLM"/>
    </source>
</evidence>
<dbReference type="InterPro" id="IPR032808">
    <property type="entry name" value="DoxX"/>
</dbReference>
<accession>A0A6G9YN41</accession>
<evidence type="ECO:0000256" key="4">
    <source>
        <dbReference type="ARBA" id="ARBA00023136"/>
    </source>
</evidence>
<protein>
    <recommendedName>
        <fullName evidence="8">DoxX family protein</fullName>
    </recommendedName>
</protein>
<dbReference type="GO" id="GO:0016020">
    <property type="term" value="C:membrane"/>
    <property type="evidence" value="ECO:0007669"/>
    <property type="project" value="UniProtKB-SubCell"/>
</dbReference>